<dbReference type="Proteomes" id="UP000610960">
    <property type="component" value="Unassembled WGS sequence"/>
</dbReference>
<dbReference type="OrthoDB" id="24095at2157"/>
<dbReference type="PROSITE" id="PS50157">
    <property type="entry name" value="ZINC_FINGER_C2H2_2"/>
    <property type="match status" value="1"/>
</dbReference>
<feature type="domain" description="C2H2-type" evidence="1">
    <location>
        <begin position="2"/>
        <end position="31"/>
    </location>
</feature>
<reference evidence="2" key="2">
    <citation type="submission" date="2020-09" db="EMBL/GenBank/DDBJ databases">
        <authorList>
            <person name="Sun Q."/>
            <person name="Ohkuma M."/>
        </authorList>
    </citation>
    <scope>NUCLEOTIDE SEQUENCE</scope>
    <source>
        <strain evidence="2">JCM 10088</strain>
    </source>
</reference>
<comment type="caution">
    <text evidence="2">The sequence shown here is derived from an EMBL/GenBank/DDBJ whole genome shotgun (WGS) entry which is preliminary data.</text>
</comment>
<evidence type="ECO:0000259" key="1">
    <source>
        <dbReference type="PROSITE" id="PS50157"/>
    </source>
</evidence>
<dbReference type="InterPro" id="IPR013087">
    <property type="entry name" value="Znf_C2H2_type"/>
</dbReference>
<dbReference type="EMBL" id="BMNL01000003">
    <property type="protein sequence ID" value="GGP21863.1"/>
    <property type="molecule type" value="Genomic_DNA"/>
</dbReference>
<proteinExistence type="predicted"/>
<evidence type="ECO:0000313" key="3">
    <source>
        <dbReference type="Proteomes" id="UP000610960"/>
    </source>
</evidence>
<organism evidence="2 3">
    <name type="scientific">Thermocladium modestius</name>
    <dbReference type="NCBI Taxonomy" id="62609"/>
    <lineage>
        <taxon>Archaea</taxon>
        <taxon>Thermoproteota</taxon>
        <taxon>Thermoprotei</taxon>
        <taxon>Thermoproteales</taxon>
        <taxon>Thermoproteaceae</taxon>
        <taxon>Thermocladium</taxon>
    </lineage>
</organism>
<evidence type="ECO:0000313" key="2">
    <source>
        <dbReference type="EMBL" id="GGP21863.1"/>
    </source>
</evidence>
<dbReference type="RefSeq" id="WP_075060446.1">
    <property type="nucleotide sequence ID" value="NZ_BMNL01000003.1"/>
</dbReference>
<gene>
    <name evidence="2" type="ORF">GCM10007981_15400</name>
</gene>
<reference evidence="2" key="1">
    <citation type="journal article" date="2014" name="Int. J. Syst. Evol. Microbiol.">
        <title>Complete genome sequence of Corynebacterium casei LMG S-19264T (=DSM 44701T), isolated from a smear-ripened cheese.</title>
        <authorList>
            <consortium name="US DOE Joint Genome Institute (JGI-PGF)"/>
            <person name="Walter F."/>
            <person name="Albersmeier A."/>
            <person name="Kalinowski J."/>
            <person name="Ruckert C."/>
        </authorList>
    </citation>
    <scope>NUCLEOTIDE SEQUENCE</scope>
    <source>
        <strain evidence="2">JCM 10088</strain>
    </source>
</reference>
<dbReference type="Gene3D" id="3.30.160.60">
    <property type="entry name" value="Classic Zinc Finger"/>
    <property type="match status" value="1"/>
</dbReference>
<keyword evidence="3" id="KW-1185">Reference proteome</keyword>
<sequence>MIKCPSCGKTYSSVSSLVKHIRLKGKYDAVHEMIWNEFKAFETSLDDDSFTETDAFREFLMRKGLYKMRKWEFASST</sequence>
<dbReference type="AlphaFoldDB" id="A0A830GVY8"/>
<protein>
    <recommendedName>
        <fullName evidence="1">C2H2-type domain-containing protein</fullName>
    </recommendedName>
</protein>
<accession>A0A830GVY8</accession>
<name>A0A830GVY8_9CREN</name>